<keyword evidence="3" id="KW-1185">Reference proteome</keyword>
<evidence type="ECO:0000313" key="2">
    <source>
        <dbReference type="EMBL" id="OBZ72641.1"/>
    </source>
</evidence>
<feature type="region of interest" description="Disordered" evidence="1">
    <location>
        <begin position="47"/>
        <end position="86"/>
    </location>
</feature>
<evidence type="ECO:0000313" key="3">
    <source>
        <dbReference type="Proteomes" id="UP000092993"/>
    </source>
</evidence>
<protein>
    <submittedName>
        <fullName evidence="2">Uncharacterized protein</fullName>
    </submittedName>
</protein>
<evidence type="ECO:0000256" key="1">
    <source>
        <dbReference type="SAM" id="MobiDB-lite"/>
    </source>
</evidence>
<reference evidence="2 3" key="1">
    <citation type="submission" date="2016-03" db="EMBL/GenBank/DDBJ databases">
        <title>Whole genome sequencing of Grifola frondosa 9006-11.</title>
        <authorList>
            <person name="Min B."/>
            <person name="Park H."/>
            <person name="Kim J.-G."/>
            <person name="Cho H."/>
            <person name="Oh Y.-L."/>
            <person name="Kong W.-S."/>
            <person name="Choi I.-G."/>
        </authorList>
    </citation>
    <scope>NUCLEOTIDE SEQUENCE [LARGE SCALE GENOMIC DNA]</scope>
    <source>
        <strain evidence="2 3">9006-11</strain>
    </source>
</reference>
<dbReference type="AlphaFoldDB" id="A0A1C7M6T2"/>
<gene>
    <name evidence="2" type="ORF">A0H81_07919</name>
</gene>
<accession>A0A1C7M6T2</accession>
<comment type="caution">
    <text evidence="2">The sequence shown here is derived from an EMBL/GenBank/DDBJ whole genome shotgun (WGS) entry which is preliminary data.</text>
</comment>
<dbReference type="OrthoDB" id="2526171at2759"/>
<dbReference type="EMBL" id="LUGG01000009">
    <property type="protein sequence ID" value="OBZ72641.1"/>
    <property type="molecule type" value="Genomic_DNA"/>
</dbReference>
<dbReference type="Proteomes" id="UP000092993">
    <property type="component" value="Unassembled WGS sequence"/>
</dbReference>
<organism evidence="2 3">
    <name type="scientific">Grifola frondosa</name>
    <name type="common">Maitake</name>
    <name type="synonym">Polyporus frondosus</name>
    <dbReference type="NCBI Taxonomy" id="5627"/>
    <lineage>
        <taxon>Eukaryota</taxon>
        <taxon>Fungi</taxon>
        <taxon>Dikarya</taxon>
        <taxon>Basidiomycota</taxon>
        <taxon>Agaricomycotina</taxon>
        <taxon>Agaricomycetes</taxon>
        <taxon>Polyporales</taxon>
        <taxon>Grifolaceae</taxon>
        <taxon>Grifola</taxon>
    </lineage>
</organism>
<proteinExistence type="predicted"/>
<feature type="compositionally biased region" description="Low complexity" evidence="1">
    <location>
        <begin position="47"/>
        <end position="84"/>
    </location>
</feature>
<sequence length="153" mass="15481">MDIPSGTSIPAWAYLNITAEDGFDVVAAENLAGAPESSAAVSSTDVFPASATTSPTSTFITTSTFTTTSNDSSISTASASPFPTNSSSVTEAIILKSSRVSAMVGVWSAASPASCSLQQPHPCSSVDDALPASLPLRSSLQRQQSASLTSTEA</sequence>
<name>A0A1C7M6T2_GRIFR</name>